<organism evidence="1 2">
    <name type="scientific">Bradyrhizobium macuxiense</name>
    <dbReference type="NCBI Taxonomy" id="1755647"/>
    <lineage>
        <taxon>Bacteria</taxon>
        <taxon>Pseudomonadati</taxon>
        <taxon>Pseudomonadota</taxon>
        <taxon>Alphaproteobacteria</taxon>
        <taxon>Hyphomicrobiales</taxon>
        <taxon>Nitrobacteraceae</taxon>
        <taxon>Bradyrhizobium</taxon>
    </lineage>
</organism>
<dbReference type="OrthoDB" id="8253813at2"/>
<evidence type="ECO:0000313" key="1">
    <source>
        <dbReference type="EMBL" id="KWV52833.1"/>
    </source>
</evidence>
<sequence>MTDPKRQYSFAGAHDLVAQAEAAIRHLKELCAACANDDKDAARTALRQAISELEVARAMLRPGVE</sequence>
<name>A0A109JPP8_9BRAD</name>
<proteinExistence type="predicted"/>
<protein>
    <submittedName>
        <fullName evidence="1">Uncharacterized protein</fullName>
    </submittedName>
</protein>
<keyword evidence="2" id="KW-1185">Reference proteome</keyword>
<reference evidence="1 2" key="1">
    <citation type="submission" date="2015-11" db="EMBL/GenBank/DDBJ databases">
        <title>Draft Genome Sequence of the Strain BR 10303 (Bradyrhizobium sp.) isolated from nodules of Centrolobium paraense.</title>
        <authorList>
            <person name="Zelli J.E."/>
            <person name="Simoes-Araujo J.L."/>
            <person name="Barauna A.C."/>
            <person name="Silva K."/>
        </authorList>
    </citation>
    <scope>NUCLEOTIDE SEQUENCE [LARGE SCALE GENOMIC DNA]</scope>
    <source>
        <strain evidence="1 2">BR 10303</strain>
    </source>
</reference>
<dbReference type="RefSeq" id="WP_066509133.1">
    <property type="nucleotide sequence ID" value="NZ_LNCU01000081.1"/>
</dbReference>
<dbReference type="AlphaFoldDB" id="A0A109JPP8"/>
<comment type="caution">
    <text evidence="1">The sequence shown here is derived from an EMBL/GenBank/DDBJ whole genome shotgun (WGS) entry which is preliminary data.</text>
</comment>
<dbReference type="Proteomes" id="UP000057737">
    <property type="component" value="Unassembled WGS sequence"/>
</dbReference>
<accession>A0A109JPP8</accession>
<gene>
    <name evidence="1" type="ORF">AS156_09275</name>
</gene>
<evidence type="ECO:0000313" key="2">
    <source>
        <dbReference type="Proteomes" id="UP000057737"/>
    </source>
</evidence>
<dbReference type="EMBL" id="LNCU01000081">
    <property type="protein sequence ID" value="KWV52833.1"/>
    <property type="molecule type" value="Genomic_DNA"/>
</dbReference>